<dbReference type="InterPro" id="IPR012910">
    <property type="entry name" value="Plug_dom"/>
</dbReference>
<keyword evidence="4 7" id="KW-0812">Transmembrane</keyword>
<dbReference type="NCBIfam" id="TIGR04057">
    <property type="entry name" value="SusC_RagA_signa"/>
    <property type="match status" value="1"/>
</dbReference>
<evidence type="ECO:0000259" key="9">
    <source>
        <dbReference type="Pfam" id="PF07715"/>
    </source>
</evidence>
<keyword evidence="6 7" id="KW-0998">Cell outer membrane</keyword>
<dbReference type="InterPro" id="IPR023997">
    <property type="entry name" value="TonB-dep_OMP_SusC/RagA_CS"/>
</dbReference>
<dbReference type="Gene3D" id="2.40.170.20">
    <property type="entry name" value="TonB-dependent receptor, beta-barrel domain"/>
    <property type="match status" value="1"/>
</dbReference>
<dbReference type="AlphaFoldDB" id="A0A291QYK5"/>
<feature type="signal peptide" evidence="8">
    <location>
        <begin position="1"/>
        <end position="29"/>
    </location>
</feature>
<keyword evidence="8" id="KW-0732">Signal</keyword>
<evidence type="ECO:0000256" key="8">
    <source>
        <dbReference type="SAM" id="SignalP"/>
    </source>
</evidence>
<dbReference type="InterPro" id="IPR036942">
    <property type="entry name" value="Beta-barrel_TonB_sf"/>
</dbReference>
<dbReference type="Pfam" id="PF13715">
    <property type="entry name" value="CarbopepD_reg_2"/>
    <property type="match status" value="1"/>
</dbReference>
<keyword evidence="3 7" id="KW-1134">Transmembrane beta strand</keyword>
<keyword evidence="2 7" id="KW-0813">Transport</keyword>
<evidence type="ECO:0000256" key="4">
    <source>
        <dbReference type="ARBA" id="ARBA00022692"/>
    </source>
</evidence>
<dbReference type="InterPro" id="IPR023996">
    <property type="entry name" value="TonB-dep_OMP_SusC/RagA"/>
</dbReference>
<dbReference type="Proteomes" id="UP000220133">
    <property type="component" value="Chromosome"/>
</dbReference>
<sequence length="1112" mass="124049">MRLGRQCQPKLNHLFLCSSLCLATTTVVAQSNQPKVSLQLKNVSIPTFLSQLNKQVKLRFVYNVTELSQLPKISVNAKSQLLEEVLAEAFKGVNVQYRLANGVLTVRSRNTSGNNPTNSEQAHAIGISGTVSDDQGQPLEMATVRQLGTARGTYTNAKGEFVFSIPEPGELIVSYVGMEPQRFKINKPTNLQVQLKPTAGAKEVVVTGIVSRQKESFTGAAATFTGDELKVVGNNNVLQSLKSLDPSFVLVENNAFGSNPNVLPNIEVRGTTSISNDGLKDLYGNDPNQPLFILDGFETTLRVVADLDINRVLSITILKDAASTAMYGAKAANGVVVIETKKPVPGKLRLSYNGDFRVEMPDLSVYNMMNSSEKLEFERLAGAFSGYSGDMRYNKLRTNIAEGVDSYWLSEPVQVGFTNGHSIFVEGGDEVFRYGINLNYKKTTGAMKGSGRDTWGAAINMGYRKGKLNLSNQLNIYGYTANESNYGSFSDWVGMNPYYRKTGFDGSITKYVDTVNVGSENPNFEPQYVANPLYNASLPFINRSKNFGFRNNLQANVQLTKEFRIDAGLQLERENTENVNFKSALHTDYRNTDITKKGSYSRTDYNKFYYQGFAMLTYAKVWDKNSLTGNLRSTIEENTTRTIGMSATGFPYNSNGNPAFAFNYTEGGKPSSSVNKYRRASFIGLLNYMYDRRYTVDITYRLDGSSSFGVQNKVLPFWSIGAGYNIHNEDFIRDNYPWITILKLRGSYGTTANQGFGNFSSEDIYTYITGVNLSGQGVELTTIGNPQLTWQTTKQTNLGLDLAILNNQYTATVDAYIKNTDPLIVPITMPSSTGIYQYPINVGLQKSRGVEVRLKASPIYNLKDRIIWNVGIMGAIYKARYDGFFNTLYSLNKEQADNQSLQRYYDGNSPTAIWAVKSAGIDPGTGKEIYINKDGQYTYNYDVGEAVVVGDSRPFAEGTISTGVVIKNFSMNAIIRYRFGGDVYNQALLDRVENISRIALTQNQDKRALYERWKKPGDVSAYKAIKIIRTDEDKSYQTSRFVQRDNNLVGESFNLGYELRKQNTEFIAKLGMQSLRFNLYLNDIFRLSTVKMERGITYPFANTVAFSINALF</sequence>
<comment type="similarity">
    <text evidence="7">Belongs to the TonB-dependent receptor family.</text>
</comment>
<dbReference type="Gene3D" id="2.170.130.10">
    <property type="entry name" value="TonB-dependent receptor, plug domain"/>
    <property type="match status" value="1"/>
</dbReference>
<organism evidence="10 11">
    <name type="scientific">Chitinophaga caeni</name>
    <dbReference type="NCBI Taxonomy" id="2029983"/>
    <lineage>
        <taxon>Bacteria</taxon>
        <taxon>Pseudomonadati</taxon>
        <taxon>Bacteroidota</taxon>
        <taxon>Chitinophagia</taxon>
        <taxon>Chitinophagales</taxon>
        <taxon>Chitinophagaceae</taxon>
        <taxon>Chitinophaga</taxon>
    </lineage>
</organism>
<evidence type="ECO:0000313" key="11">
    <source>
        <dbReference type="Proteomes" id="UP000220133"/>
    </source>
</evidence>
<dbReference type="NCBIfam" id="TIGR04056">
    <property type="entry name" value="OMP_RagA_SusC"/>
    <property type="match status" value="1"/>
</dbReference>
<reference evidence="10 11" key="1">
    <citation type="submission" date="2017-10" db="EMBL/GenBank/DDBJ databases">
        <title>Paenichitinophaga pekingensis gen. nov., sp. nov., isolated from activated sludge.</title>
        <authorList>
            <person name="Jin D."/>
            <person name="Kong X."/>
            <person name="Deng Y."/>
            <person name="Bai Z."/>
        </authorList>
    </citation>
    <scope>NUCLEOTIDE SEQUENCE [LARGE SCALE GENOMIC DNA]</scope>
    <source>
        <strain evidence="10 11">13</strain>
    </source>
</reference>
<dbReference type="KEGG" id="cbae:COR50_19105"/>
<evidence type="ECO:0000313" key="10">
    <source>
        <dbReference type="EMBL" id="ATL49109.1"/>
    </source>
</evidence>
<evidence type="ECO:0000256" key="5">
    <source>
        <dbReference type="ARBA" id="ARBA00023136"/>
    </source>
</evidence>
<feature type="chain" id="PRO_5012945652" evidence="8">
    <location>
        <begin position="30"/>
        <end position="1112"/>
    </location>
</feature>
<dbReference type="GO" id="GO:0009279">
    <property type="term" value="C:cell outer membrane"/>
    <property type="evidence" value="ECO:0007669"/>
    <property type="project" value="UniProtKB-SubCell"/>
</dbReference>
<proteinExistence type="inferred from homology"/>
<name>A0A291QYK5_9BACT</name>
<comment type="subcellular location">
    <subcellularLocation>
        <location evidence="1 7">Cell outer membrane</location>
        <topology evidence="1 7">Multi-pass membrane protein</topology>
    </subcellularLocation>
</comment>
<dbReference type="Pfam" id="PF07715">
    <property type="entry name" value="Plug"/>
    <property type="match status" value="1"/>
</dbReference>
<protein>
    <submittedName>
        <fullName evidence="10">SusC/RagA family TonB-linked outer membrane protein</fullName>
    </submittedName>
</protein>
<dbReference type="InterPro" id="IPR037066">
    <property type="entry name" value="Plug_dom_sf"/>
</dbReference>
<dbReference type="EMBL" id="CP023777">
    <property type="protein sequence ID" value="ATL49109.1"/>
    <property type="molecule type" value="Genomic_DNA"/>
</dbReference>
<evidence type="ECO:0000256" key="3">
    <source>
        <dbReference type="ARBA" id="ARBA00022452"/>
    </source>
</evidence>
<evidence type="ECO:0000256" key="7">
    <source>
        <dbReference type="PROSITE-ProRule" id="PRU01360"/>
    </source>
</evidence>
<evidence type="ECO:0000256" key="1">
    <source>
        <dbReference type="ARBA" id="ARBA00004571"/>
    </source>
</evidence>
<feature type="domain" description="TonB-dependent receptor plug" evidence="9">
    <location>
        <begin position="215"/>
        <end position="335"/>
    </location>
</feature>
<dbReference type="SUPFAM" id="SSF56935">
    <property type="entry name" value="Porins"/>
    <property type="match status" value="1"/>
</dbReference>
<dbReference type="InterPro" id="IPR039426">
    <property type="entry name" value="TonB-dep_rcpt-like"/>
</dbReference>
<keyword evidence="11" id="KW-1185">Reference proteome</keyword>
<keyword evidence="5 7" id="KW-0472">Membrane</keyword>
<evidence type="ECO:0000256" key="2">
    <source>
        <dbReference type="ARBA" id="ARBA00022448"/>
    </source>
</evidence>
<dbReference type="Gene3D" id="2.60.40.1120">
    <property type="entry name" value="Carboxypeptidase-like, regulatory domain"/>
    <property type="match status" value="1"/>
</dbReference>
<dbReference type="SUPFAM" id="SSF49464">
    <property type="entry name" value="Carboxypeptidase regulatory domain-like"/>
    <property type="match status" value="1"/>
</dbReference>
<accession>A0A291QYK5</accession>
<evidence type="ECO:0000256" key="6">
    <source>
        <dbReference type="ARBA" id="ARBA00023237"/>
    </source>
</evidence>
<gene>
    <name evidence="10" type="ORF">COR50_19105</name>
</gene>
<dbReference type="InterPro" id="IPR008969">
    <property type="entry name" value="CarboxyPept-like_regulatory"/>
</dbReference>
<dbReference type="PROSITE" id="PS52016">
    <property type="entry name" value="TONB_DEPENDENT_REC_3"/>
    <property type="match status" value="1"/>
</dbReference>